<dbReference type="PRINTS" id="PR00411">
    <property type="entry name" value="PNDRDTASEI"/>
</dbReference>
<evidence type="ECO:0000313" key="6">
    <source>
        <dbReference type="Proteomes" id="UP001147653"/>
    </source>
</evidence>
<evidence type="ECO:0000256" key="1">
    <source>
        <dbReference type="ARBA" id="ARBA00037217"/>
    </source>
</evidence>
<dbReference type="InterPro" id="IPR036188">
    <property type="entry name" value="FAD/NAD-bd_sf"/>
</dbReference>
<dbReference type="Pfam" id="PF01593">
    <property type="entry name" value="Amino_oxidase"/>
    <property type="match status" value="1"/>
</dbReference>
<comment type="caution">
    <text evidence="5">The sequence shown here is derived from an EMBL/GenBank/DDBJ whole genome shotgun (WGS) entry which is preliminary data.</text>
</comment>
<comment type="subunit">
    <text evidence="2">Interacts with COX5B; this interaction may contribute to localize PYROXD2 to the inner face of the inner mitochondrial membrane.</text>
</comment>
<reference evidence="5" key="1">
    <citation type="submission" date="2022-10" db="EMBL/GenBank/DDBJ databases">
        <title>The WGS of Solirubrobacter phytolaccae KCTC 29190.</title>
        <authorList>
            <person name="Jiang Z."/>
        </authorList>
    </citation>
    <scope>NUCLEOTIDE SEQUENCE</scope>
    <source>
        <strain evidence="5">KCTC 29190</strain>
    </source>
</reference>
<dbReference type="RefSeq" id="WP_270024444.1">
    <property type="nucleotide sequence ID" value="NZ_JAPDDP010000010.1"/>
</dbReference>
<evidence type="ECO:0000313" key="5">
    <source>
        <dbReference type="EMBL" id="MDA0180134.1"/>
    </source>
</evidence>
<dbReference type="InterPro" id="IPR002937">
    <property type="entry name" value="Amino_oxidase"/>
</dbReference>
<evidence type="ECO:0000256" key="2">
    <source>
        <dbReference type="ARBA" id="ARBA00038825"/>
    </source>
</evidence>
<name>A0A9X3N5Q1_9ACTN</name>
<comment type="function">
    <text evidence="1">Probable oxidoreductase that may play a role as regulator of mitochondrial function.</text>
</comment>
<dbReference type="PANTHER" id="PTHR10668">
    <property type="entry name" value="PHYTOENE DEHYDROGENASE"/>
    <property type="match status" value="1"/>
</dbReference>
<protein>
    <recommendedName>
        <fullName evidence="3">Pyridine nucleotide-disulfide oxidoreductase domain-containing protein 2</fullName>
    </recommendedName>
</protein>
<dbReference type="SUPFAM" id="SSF51905">
    <property type="entry name" value="FAD/NAD(P)-binding domain"/>
    <property type="match status" value="1"/>
</dbReference>
<evidence type="ECO:0000256" key="3">
    <source>
        <dbReference type="ARBA" id="ARBA00040298"/>
    </source>
</evidence>
<keyword evidence="6" id="KW-1185">Reference proteome</keyword>
<dbReference type="Proteomes" id="UP001147653">
    <property type="component" value="Unassembled WGS sequence"/>
</dbReference>
<sequence length="532" mass="57426">MSYDAIVVGGGHNGLTAAAYLARAGLRVCVLERRDLLGGACVTEEISPGRRVSRASYVVSMLRPQVVRDLELKRFGYDPIPLDPPFGTFAADGTPILFHNDEQAAYASLARVSKHDADKMADFEAMMERVANVLRPMMLKPPPALGSKRPGDVMELLREAGRAAGLSRRGLHELYRVMTMSVGDLLDDWFENDALKGAYASTGVVGVWAGPRTPGTAYNLLHHELGELDGQSGAWGHVKGGMGAISEALASSARAFGAVVRTHAPVASIDVENGRTTGVTLEDGEEISAPIVLSGAHPKTTVLDLVGAEHFPDEVGEDMRRYRSRGGSVKVNWILSEPPNLPDERLLHTSLAICPSIDYLERAWQDATRGVPAEGPYIEVEVPTAIDPSLTDDGTTVMTMFTQYGPHDEAGWPEGAREAYAQRCLDLIAQYAPNVRDAVITYEVLAPPDLERIFGLVGGSIFQGEQGLDQMAFMRPTPLLSRYATPVHGLYLCGAGTHPGGGVIAAAGHNAAQRVLKDRRRSERRFKVLSRA</sequence>
<feature type="domain" description="Amine oxidase" evidence="4">
    <location>
        <begin position="14"/>
        <end position="516"/>
    </location>
</feature>
<gene>
    <name evidence="5" type="ORF">OJ997_07495</name>
</gene>
<dbReference type="GO" id="GO:0016491">
    <property type="term" value="F:oxidoreductase activity"/>
    <property type="evidence" value="ECO:0007669"/>
    <property type="project" value="InterPro"/>
</dbReference>
<dbReference type="PANTHER" id="PTHR10668:SF103">
    <property type="entry name" value="PYRIDINE NUCLEOTIDE-DISULFIDE OXIDOREDUCTASE DOMAIN-CONTAINING PROTEIN 2"/>
    <property type="match status" value="1"/>
</dbReference>
<dbReference type="EMBL" id="JAPDDP010000010">
    <property type="protein sequence ID" value="MDA0180134.1"/>
    <property type="molecule type" value="Genomic_DNA"/>
</dbReference>
<accession>A0A9X3N5Q1</accession>
<dbReference type="Gene3D" id="3.50.50.60">
    <property type="entry name" value="FAD/NAD(P)-binding domain"/>
    <property type="match status" value="2"/>
</dbReference>
<evidence type="ECO:0000259" key="4">
    <source>
        <dbReference type="Pfam" id="PF01593"/>
    </source>
</evidence>
<organism evidence="5 6">
    <name type="scientific">Solirubrobacter phytolaccae</name>
    <dbReference type="NCBI Taxonomy" id="1404360"/>
    <lineage>
        <taxon>Bacteria</taxon>
        <taxon>Bacillati</taxon>
        <taxon>Actinomycetota</taxon>
        <taxon>Thermoleophilia</taxon>
        <taxon>Solirubrobacterales</taxon>
        <taxon>Solirubrobacteraceae</taxon>
        <taxon>Solirubrobacter</taxon>
    </lineage>
</organism>
<dbReference type="AlphaFoldDB" id="A0A9X3N5Q1"/>
<proteinExistence type="predicted"/>